<comment type="subcellular location">
    <subcellularLocation>
        <location evidence="1 7">Cell membrane</location>
        <topology evidence="1 7">Multi-pass membrane protein</topology>
    </subcellularLocation>
</comment>
<keyword evidence="5 7" id="KW-1133">Transmembrane helix</keyword>
<reference evidence="9" key="1">
    <citation type="journal article" date="2015" name="PeerJ">
        <title>First genomic representation of candidate bacterial phylum KSB3 points to enhanced environmental sensing as a trigger of wastewater bulking.</title>
        <authorList>
            <person name="Sekiguchi Y."/>
            <person name="Ohashi A."/>
            <person name="Parks D.H."/>
            <person name="Yamauchi T."/>
            <person name="Tyson G.W."/>
            <person name="Hugenholtz P."/>
        </authorList>
    </citation>
    <scope>NUCLEOTIDE SEQUENCE [LARGE SCALE GENOMIC DNA]</scope>
</reference>
<dbReference type="Gene3D" id="1.10.3720.10">
    <property type="entry name" value="MetI-like"/>
    <property type="match status" value="1"/>
</dbReference>
<evidence type="ECO:0000256" key="5">
    <source>
        <dbReference type="ARBA" id="ARBA00022989"/>
    </source>
</evidence>
<organism evidence="9">
    <name type="scientific">Vecturithrix granuli</name>
    <dbReference type="NCBI Taxonomy" id="1499967"/>
    <lineage>
        <taxon>Bacteria</taxon>
        <taxon>Candidatus Moduliflexota</taxon>
        <taxon>Candidatus Vecturitrichia</taxon>
        <taxon>Candidatus Vecturitrichales</taxon>
        <taxon>Candidatus Vecturitrichaceae</taxon>
        <taxon>Candidatus Vecturithrix</taxon>
    </lineage>
</organism>
<dbReference type="STRING" id="1499967.U27_02511"/>
<evidence type="ECO:0000256" key="7">
    <source>
        <dbReference type="RuleBase" id="RU363032"/>
    </source>
</evidence>
<dbReference type="CDD" id="cd06261">
    <property type="entry name" value="TM_PBP2"/>
    <property type="match status" value="1"/>
</dbReference>
<feature type="transmembrane region" description="Helical" evidence="7">
    <location>
        <begin position="152"/>
        <end position="175"/>
    </location>
</feature>
<dbReference type="InterPro" id="IPR050901">
    <property type="entry name" value="BP-dep_ABC_trans_perm"/>
</dbReference>
<keyword evidence="4 7" id="KW-0812">Transmembrane</keyword>
<feature type="transmembrane region" description="Helical" evidence="7">
    <location>
        <begin position="253"/>
        <end position="274"/>
    </location>
</feature>
<keyword evidence="10" id="KW-1185">Reference proteome</keyword>
<dbReference type="GO" id="GO:0005886">
    <property type="term" value="C:plasma membrane"/>
    <property type="evidence" value="ECO:0007669"/>
    <property type="project" value="UniProtKB-SubCell"/>
</dbReference>
<evidence type="ECO:0000256" key="6">
    <source>
        <dbReference type="ARBA" id="ARBA00023136"/>
    </source>
</evidence>
<keyword evidence="3" id="KW-1003">Cell membrane</keyword>
<keyword evidence="6 7" id="KW-0472">Membrane</keyword>
<dbReference type="PROSITE" id="PS50928">
    <property type="entry name" value="ABC_TM1"/>
    <property type="match status" value="1"/>
</dbReference>
<evidence type="ECO:0000259" key="8">
    <source>
        <dbReference type="PROSITE" id="PS50928"/>
    </source>
</evidence>
<evidence type="ECO:0000256" key="2">
    <source>
        <dbReference type="ARBA" id="ARBA00022448"/>
    </source>
</evidence>
<name>A0A0S6W7J0_VECG1</name>
<dbReference type="AlphaFoldDB" id="A0A0S6W7J0"/>
<comment type="similarity">
    <text evidence="7">Belongs to the binding-protein-dependent transport system permease family.</text>
</comment>
<feature type="transmembrane region" description="Helical" evidence="7">
    <location>
        <begin position="115"/>
        <end position="140"/>
    </location>
</feature>
<dbReference type="Pfam" id="PF00528">
    <property type="entry name" value="BPD_transp_1"/>
    <property type="match status" value="1"/>
</dbReference>
<feature type="transmembrane region" description="Helical" evidence="7">
    <location>
        <begin position="196"/>
        <end position="218"/>
    </location>
</feature>
<dbReference type="GO" id="GO:0055085">
    <property type="term" value="P:transmembrane transport"/>
    <property type="evidence" value="ECO:0007669"/>
    <property type="project" value="InterPro"/>
</dbReference>
<dbReference type="HOGENOM" id="CLU_016047_1_2_0"/>
<gene>
    <name evidence="9" type="ORF">U27_02511</name>
</gene>
<protein>
    <submittedName>
        <fullName evidence="9">Binding-protein-dependent transport systems inner membrane component</fullName>
    </submittedName>
</protein>
<dbReference type="PROSITE" id="PS51257">
    <property type="entry name" value="PROKAR_LIPOPROTEIN"/>
    <property type="match status" value="1"/>
</dbReference>
<keyword evidence="2 7" id="KW-0813">Transport</keyword>
<evidence type="ECO:0000313" key="10">
    <source>
        <dbReference type="Proteomes" id="UP000030661"/>
    </source>
</evidence>
<sequence length="289" mass="32408">MIRQKRLARLGIYLGAFIVVAVVSGPYLWMVSCSFKSTLEIQSADIMDVKLSPGWIPRNPTIENYLNANKSVPMFKYMLNSVVISSGTMIVCILLSLFAAYALSRFQFSWKKPYMLTLLSTQMFPGIAFLIPYFILFTLIKRYVGLPMRDTYWGMIFTYSSFALPFAVLMLRNYLDSIPKDIDEQAMIDGCSKAQIVFRIILPLSMPGIASVGIYAFIMAWNEILFASVLTGQSTRTVSLGLMEYITAQQANWGGMMAACILVSIPVLIFFTFLQKQIVEGLIQGATKG</sequence>
<dbReference type="InterPro" id="IPR000515">
    <property type="entry name" value="MetI-like"/>
</dbReference>
<dbReference type="EMBL" id="DF820463">
    <property type="protein sequence ID" value="GAK55677.1"/>
    <property type="molecule type" value="Genomic_DNA"/>
</dbReference>
<feature type="domain" description="ABC transmembrane type-1" evidence="8">
    <location>
        <begin position="78"/>
        <end position="274"/>
    </location>
</feature>
<dbReference type="InterPro" id="IPR035906">
    <property type="entry name" value="MetI-like_sf"/>
</dbReference>
<evidence type="ECO:0000256" key="1">
    <source>
        <dbReference type="ARBA" id="ARBA00004651"/>
    </source>
</evidence>
<dbReference type="eggNOG" id="COG0395">
    <property type="taxonomic scope" value="Bacteria"/>
</dbReference>
<accession>A0A0S6W7J0</accession>
<dbReference type="PANTHER" id="PTHR32243:SF18">
    <property type="entry name" value="INNER MEMBRANE ABC TRANSPORTER PERMEASE PROTEIN YCJP"/>
    <property type="match status" value="1"/>
</dbReference>
<dbReference type="PANTHER" id="PTHR32243">
    <property type="entry name" value="MALTOSE TRANSPORT SYSTEM PERMEASE-RELATED"/>
    <property type="match status" value="1"/>
</dbReference>
<evidence type="ECO:0000256" key="3">
    <source>
        <dbReference type="ARBA" id="ARBA00022475"/>
    </source>
</evidence>
<feature type="transmembrane region" description="Helical" evidence="7">
    <location>
        <begin position="77"/>
        <end position="103"/>
    </location>
</feature>
<evidence type="ECO:0000313" key="9">
    <source>
        <dbReference type="EMBL" id="GAK55677.1"/>
    </source>
</evidence>
<feature type="transmembrane region" description="Helical" evidence="7">
    <location>
        <begin position="12"/>
        <end position="30"/>
    </location>
</feature>
<dbReference type="Proteomes" id="UP000030661">
    <property type="component" value="Unassembled WGS sequence"/>
</dbReference>
<evidence type="ECO:0000256" key="4">
    <source>
        <dbReference type="ARBA" id="ARBA00022692"/>
    </source>
</evidence>
<dbReference type="SUPFAM" id="SSF161098">
    <property type="entry name" value="MetI-like"/>
    <property type="match status" value="1"/>
</dbReference>
<proteinExistence type="inferred from homology"/>